<dbReference type="Gene3D" id="3.40.50.300">
    <property type="entry name" value="P-loop containing nucleotide triphosphate hydrolases"/>
    <property type="match status" value="1"/>
</dbReference>
<keyword evidence="4 9" id="KW-0812">Transmembrane</keyword>
<evidence type="ECO:0000313" key="13">
    <source>
        <dbReference type="Proteomes" id="UP000194003"/>
    </source>
</evidence>
<evidence type="ECO:0000256" key="4">
    <source>
        <dbReference type="ARBA" id="ARBA00022692"/>
    </source>
</evidence>
<dbReference type="CDD" id="cd18544">
    <property type="entry name" value="ABC_6TM_TmrA_like"/>
    <property type="match status" value="1"/>
</dbReference>
<feature type="transmembrane region" description="Helical" evidence="9">
    <location>
        <begin position="154"/>
        <end position="174"/>
    </location>
</feature>
<dbReference type="EMBL" id="LVJN01000018">
    <property type="protein sequence ID" value="OSM04847.1"/>
    <property type="molecule type" value="Genomic_DNA"/>
</dbReference>
<evidence type="ECO:0000256" key="6">
    <source>
        <dbReference type="ARBA" id="ARBA00022840"/>
    </source>
</evidence>
<evidence type="ECO:0000259" key="11">
    <source>
        <dbReference type="PROSITE" id="PS50929"/>
    </source>
</evidence>
<dbReference type="STRING" id="1434232.MAIT1_02944"/>
<evidence type="ECO:0000256" key="8">
    <source>
        <dbReference type="ARBA" id="ARBA00023136"/>
    </source>
</evidence>
<dbReference type="GO" id="GO:0015421">
    <property type="term" value="F:ABC-type oligopeptide transporter activity"/>
    <property type="evidence" value="ECO:0007669"/>
    <property type="project" value="TreeGrafter"/>
</dbReference>
<dbReference type="PANTHER" id="PTHR43394:SF1">
    <property type="entry name" value="ATP-BINDING CASSETTE SUB-FAMILY B MEMBER 10, MITOCHONDRIAL"/>
    <property type="match status" value="1"/>
</dbReference>
<evidence type="ECO:0000256" key="2">
    <source>
        <dbReference type="ARBA" id="ARBA00022448"/>
    </source>
</evidence>
<dbReference type="InterPro" id="IPR027417">
    <property type="entry name" value="P-loop_NTPase"/>
</dbReference>
<evidence type="ECO:0000256" key="9">
    <source>
        <dbReference type="SAM" id="Phobius"/>
    </source>
</evidence>
<dbReference type="Pfam" id="PF00005">
    <property type="entry name" value="ABC_tran"/>
    <property type="match status" value="1"/>
</dbReference>
<dbReference type="FunFam" id="3.40.50.300:FF:000299">
    <property type="entry name" value="ABC transporter ATP-binding protein/permease"/>
    <property type="match status" value="1"/>
</dbReference>
<dbReference type="Pfam" id="PF00664">
    <property type="entry name" value="ABC_membrane"/>
    <property type="match status" value="1"/>
</dbReference>
<dbReference type="SUPFAM" id="SSF90123">
    <property type="entry name" value="ABC transporter transmembrane region"/>
    <property type="match status" value="1"/>
</dbReference>
<feature type="transmembrane region" description="Helical" evidence="9">
    <location>
        <begin position="78"/>
        <end position="103"/>
    </location>
</feature>
<gene>
    <name evidence="12" type="ORF">MAIT1_02944</name>
</gene>
<dbReference type="SMART" id="SM00382">
    <property type="entry name" value="AAA"/>
    <property type="match status" value="1"/>
</dbReference>
<dbReference type="CDD" id="cd03254">
    <property type="entry name" value="ABCC_Glucan_exporter_like"/>
    <property type="match status" value="1"/>
</dbReference>
<evidence type="ECO:0000256" key="3">
    <source>
        <dbReference type="ARBA" id="ARBA00022475"/>
    </source>
</evidence>
<sequence>MSPKPVAGVTDETRYGAVLDLRLMGRFLAYAMPHKRWIALALLLLPFGALFQVAQPLLIKIAVDDHLAAGQMQGFSMLLAGLAGLILLQAGAGYLISVVNALLGQRVVRDLRRALFDHLTQMDAGFYNKSASGRLTNRITNDTEAVSQMVSAGVIHLIGDLALLAAIGIAMLMLSPQLTIALFIATPVLIVGTIVAARNLRKHQRRGRLLQAQMAGQFTEEIEGGDVVRLFQRQPHNRKDFDKLNQGYKEAALVSNFWEAFQFSFVETISTITIAAIFLYAAYLTVDDAVTIGVVVAFIDYVRRIFFPIRDLASKFTTMQAAMTALERIFDLLDAKPAIESPATPASVPQSMRGHVRLEGIHFGYDPKVPILQGIDLEIPAGSSLAIVGPTGAGKSSLIKLINRIYDPQQGRVLIDDVDVRDYPLEALRRQIGVVQQETFLFSGALADNIGLRDPAISRERIIDSAKRTGAHAFISQLPDGYDTHLDERGGNLSSGQRQLLGITRVLAFDPRILILDEATSSVDAISERLIQHAVEELLKERTAIIIAHRLSTILDADSVAALSRGRIVEQGAHAELMAQDGLYAQLCRLQFQSLLGQAVDAN</sequence>
<evidence type="ECO:0000256" key="5">
    <source>
        <dbReference type="ARBA" id="ARBA00022741"/>
    </source>
</evidence>
<dbReference type="InterPro" id="IPR036640">
    <property type="entry name" value="ABC1_TM_sf"/>
</dbReference>
<feature type="domain" description="ABC transporter" evidence="10">
    <location>
        <begin position="356"/>
        <end position="590"/>
    </location>
</feature>
<keyword evidence="13" id="KW-1185">Reference proteome</keyword>
<dbReference type="OrthoDB" id="9804259at2"/>
<feature type="transmembrane region" description="Helical" evidence="9">
    <location>
        <begin position="37"/>
        <end position="58"/>
    </location>
</feature>
<keyword evidence="3" id="KW-1003">Cell membrane</keyword>
<dbReference type="Gene3D" id="1.20.1560.10">
    <property type="entry name" value="ABC transporter type 1, transmembrane domain"/>
    <property type="match status" value="1"/>
</dbReference>
<dbReference type="InterPro" id="IPR011527">
    <property type="entry name" value="ABC1_TM_dom"/>
</dbReference>
<keyword evidence="7 9" id="KW-1133">Transmembrane helix</keyword>
<keyword evidence="8 9" id="KW-0472">Membrane</keyword>
<dbReference type="RefSeq" id="WP_085441500.1">
    <property type="nucleotide sequence ID" value="NZ_LVJN01000018.1"/>
</dbReference>
<evidence type="ECO:0000256" key="7">
    <source>
        <dbReference type="ARBA" id="ARBA00022989"/>
    </source>
</evidence>
<organism evidence="12 13">
    <name type="scientific">Magnetofaba australis IT-1</name>
    <dbReference type="NCBI Taxonomy" id="1434232"/>
    <lineage>
        <taxon>Bacteria</taxon>
        <taxon>Pseudomonadati</taxon>
        <taxon>Pseudomonadota</taxon>
        <taxon>Magnetococcia</taxon>
        <taxon>Magnetococcales</taxon>
        <taxon>Magnetococcaceae</taxon>
        <taxon>Magnetofaba</taxon>
    </lineage>
</organism>
<keyword evidence="2" id="KW-0813">Transport</keyword>
<evidence type="ECO:0000259" key="10">
    <source>
        <dbReference type="PROSITE" id="PS50893"/>
    </source>
</evidence>
<dbReference type="Proteomes" id="UP000194003">
    <property type="component" value="Unassembled WGS sequence"/>
</dbReference>
<evidence type="ECO:0000256" key="1">
    <source>
        <dbReference type="ARBA" id="ARBA00004651"/>
    </source>
</evidence>
<keyword evidence="6" id="KW-0067">ATP-binding</keyword>
<dbReference type="InterPro" id="IPR039421">
    <property type="entry name" value="Type_1_exporter"/>
</dbReference>
<dbReference type="GO" id="GO:0005524">
    <property type="term" value="F:ATP binding"/>
    <property type="evidence" value="ECO:0007669"/>
    <property type="project" value="UniProtKB-KW"/>
</dbReference>
<keyword evidence="5" id="KW-0547">Nucleotide-binding</keyword>
<comment type="caution">
    <text evidence="12">The sequence shown here is derived from an EMBL/GenBank/DDBJ whole genome shotgun (WGS) entry which is preliminary data.</text>
</comment>
<dbReference type="InterPro" id="IPR003439">
    <property type="entry name" value="ABC_transporter-like_ATP-bd"/>
</dbReference>
<feature type="transmembrane region" description="Helical" evidence="9">
    <location>
        <begin position="180"/>
        <end position="200"/>
    </location>
</feature>
<feature type="domain" description="ABC transmembrane type-1" evidence="11">
    <location>
        <begin position="39"/>
        <end position="321"/>
    </location>
</feature>
<name>A0A1Y2K6C9_9PROT</name>
<dbReference type="GO" id="GO:0005886">
    <property type="term" value="C:plasma membrane"/>
    <property type="evidence" value="ECO:0007669"/>
    <property type="project" value="UniProtKB-SubCell"/>
</dbReference>
<comment type="subcellular location">
    <subcellularLocation>
        <location evidence="1">Cell membrane</location>
        <topology evidence="1">Multi-pass membrane protein</topology>
    </subcellularLocation>
</comment>
<dbReference type="GO" id="GO:0016887">
    <property type="term" value="F:ATP hydrolysis activity"/>
    <property type="evidence" value="ECO:0007669"/>
    <property type="project" value="InterPro"/>
</dbReference>
<reference evidence="12 13" key="1">
    <citation type="journal article" date="2016" name="BMC Genomics">
        <title>Combined genomic and structural analyses of a cultured magnetotactic bacterium reveals its niche adaptation to a dynamic environment.</title>
        <authorList>
            <person name="Araujo A.C."/>
            <person name="Morillo V."/>
            <person name="Cypriano J."/>
            <person name="Teixeira L.C."/>
            <person name="Leao P."/>
            <person name="Lyra S."/>
            <person name="Almeida L.G."/>
            <person name="Bazylinski D.A."/>
            <person name="Vasconcellos A.T."/>
            <person name="Abreu F."/>
            <person name="Lins U."/>
        </authorList>
    </citation>
    <scope>NUCLEOTIDE SEQUENCE [LARGE SCALE GENOMIC DNA]</scope>
    <source>
        <strain evidence="12 13">IT-1</strain>
    </source>
</reference>
<evidence type="ECO:0000313" key="12">
    <source>
        <dbReference type="EMBL" id="OSM04847.1"/>
    </source>
</evidence>
<dbReference type="PROSITE" id="PS50929">
    <property type="entry name" value="ABC_TM1F"/>
    <property type="match status" value="1"/>
</dbReference>
<dbReference type="PANTHER" id="PTHR43394">
    <property type="entry name" value="ATP-DEPENDENT PERMEASE MDL1, MITOCHONDRIAL"/>
    <property type="match status" value="1"/>
</dbReference>
<dbReference type="AlphaFoldDB" id="A0A1Y2K6C9"/>
<dbReference type="SUPFAM" id="SSF52540">
    <property type="entry name" value="P-loop containing nucleoside triphosphate hydrolases"/>
    <property type="match status" value="1"/>
</dbReference>
<dbReference type="PROSITE" id="PS50893">
    <property type="entry name" value="ABC_TRANSPORTER_2"/>
    <property type="match status" value="1"/>
</dbReference>
<dbReference type="InterPro" id="IPR003593">
    <property type="entry name" value="AAA+_ATPase"/>
</dbReference>
<proteinExistence type="predicted"/>
<accession>A0A1Y2K6C9</accession>
<protein>
    <submittedName>
        <fullName evidence="12">Putative ABC transporter</fullName>
    </submittedName>
</protein>